<evidence type="ECO:0000313" key="3">
    <source>
        <dbReference type="Proteomes" id="UP000765509"/>
    </source>
</evidence>
<organism evidence="2 3">
    <name type="scientific">Austropuccinia psidii MF-1</name>
    <dbReference type="NCBI Taxonomy" id="1389203"/>
    <lineage>
        <taxon>Eukaryota</taxon>
        <taxon>Fungi</taxon>
        <taxon>Dikarya</taxon>
        <taxon>Basidiomycota</taxon>
        <taxon>Pucciniomycotina</taxon>
        <taxon>Pucciniomycetes</taxon>
        <taxon>Pucciniales</taxon>
        <taxon>Sphaerophragmiaceae</taxon>
        <taxon>Austropuccinia</taxon>
    </lineage>
</organism>
<feature type="domain" description="Reverse transcriptase Ty1/copia-type" evidence="1">
    <location>
        <begin position="5"/>
        <end position="131"/>
    </location>
</feature>
<evidence type="ECO:0000259" key="1">
    <source>
        <dbReference type="Pfam" id="PF07727"/>
    </source>
</evidence>
<name>A0A9Q3PKP3_9BASI</name>
<proteinExistence type="predicted"/>
<protein>
    <recommendedName>
        <fullName evidence="1">Reverse transcriptase Ty1/copia-type domain-containing protein</fullName>
    </recommendedName>
</protein>
<dbReference type="SUPFAM" id="SSF56672">
    <property type="entry name" value="DNA/RNA polymerases"/>
    <property type="match status" value="1"/>
</dbReference>
<dbReference type="Pfam" id="PF07727">
    <property type="entry name" value="RVT_2"/>
    <property type="match status" value="1"/>
</dbReference>
<comment type="caution">
    <text evidence="2">The sequence shown here is derived from an EMBL/GenBank/DDBJ whole genome shotgun (WGS) entry which is preliminary data.</text>
</comment>
<evidence type="ECO:0000313" key="2">
    <source>
        <dbReference type="EMBL" id="MBW0563916.1"/>
    </source>
</evidence>
<gene>
    <name evidence="2" type="ORF">O181_103631</name>
</gene>
<keyword evidence="3" id="KW-1185">Reference proteome</keyword>
<sequence>MQKLEVWDVIPLEKDFKLVETKWVFRQKRNDLNEVIEYKARLCAQGFAQKFGQDYSKTFAPTGRLHSLRKLISFSAAHNLDFQQLDIRSAFLNAPLDEKVYLSIPQRLQMYRNTHCLRLKKAIYRLKQAPCR</sequence>
<dbReference type="EMBL" id="AVOT02075002">
    <property type="protein sequence ID" value="MBW0563916.1"/>
    <property type="molecule type" value="Genomic_DNA"/>
</dbReference>
<dbReference type="OrthoDB" id="4092852at2759"/>
<dbReference type="AlphaFoldDB" id="A0A9Q3PKP3"/>
<feature type="non-terminal residue" evidence="2">
    <location>
        <position position="132"/>
    </location>
</feature>
<dbReference type="InterPro" id="IPR043502">
    <property type="entry name" value="DNA/RNA_pol_sf"/>
</dbReference>
<reference evidence="2" key="1">
    <citation type="submission" date="2021-03" db="EMBL/GenBank/DDBJ databases">
        <title>Draft genome sequence of rust myrtle Austropuccinia psidii MF-1, a brazilian biotype.</title>
        <authorList>
            <person name="Quecine M.C."/>
            <person name="Pachon D.M.R."/>
            <person name="Bonatelli M.L."/>
            <person name="Correr F.H."/>
            <person name="Franceschini L.M."/>
            <person name="Leite T.F."/>
            <person name="Margarido G.R.A."/>
            <person name="Almeida C.A."/>
            <person name="Ferrarezi J.A."/>
            <person name="Labate C.A."/>
        </authorList>
    </citation>
    <scope>NUCLEOTIDE SEQUENCE</scope>
    <source>
        <strain evidence="2">MF-1</strain>
    </source>
</reference>
<accession>A0A9Q3PKP3</accession>
<dbReference type="InterPro" id="IPR013103">
    <property type="entry name" value="RVT_2"/>
</dbReference>
<dbReference type="Proteomes" id="UP000765509">
    <property type="component" value="Unassembled WGS sequence"/>
</dbReference>